<dbReference type="Proteomes" id="UP001458880">
    <property type="component" value="Unassembled WGS sequence"/>
</dbReference>
<protein>
    <submittedName>
        <fullName evidence="1">Uncharacterized protein</fullName>
    </submittedName>
</protein>
<comment type="caution">
    <text evidence="1">The sequence shown here is derived from an EMBL/GenBank/DDBJ whole genome shotgun (WGS) entry which is preliminary data.</text>
</comment>
<proteinExistence type="predicted"/>
<reference evidence="1 2" key="1">
    <citation type="journal article" date="2024" name="BMC Genomics">
        <title>De novo assembly and annotation of Popillia japonica's genome with initial clues to its potential as an invasive pest.</title>
        <authorList>
            <person name="Cucini C."/>
            <person name="Boschi S."/>
            <person name="Funari R."/>
            <person name="Cardaioli E."/>
            <person name="Iannotti N."/>
            <person name="Marturano G."/>
            <person name="Paoli F."/>
            <person name="Bruttini M."/>
            <person name="Carapelli A."/>
            <person name="Frati F."/>
            <person name="Nardi F."/>
        </authorList>
    </citation>
    <scope>NUCLEOTIDE SEQUENCE [LARGE SCALE GENOMIC DNA]</scope>
    <source>
        <strain evidence="1">DMR45628</strain>
    </source>
</reference>
<gene>
    <name evidence="1" type="ORF">QE152_g10125</name>
</gene>
<organism evidence="1 2">
    <name type="scientific">Popillia japonica</name>
    <name type="common">Japanese beetle</name>
    <dbReference type="NCBI Taxonomy" id="7064"/>
    <lineage>
        <taxon>Eukaryota</taxon>
        <taxon>Metazoa</taxon>
        <taxon>Ecdysozoa</taxon>
        <taxon>Arthropoda</taxon>
        <taxon>Hexapoda</taxon>
        <taxon>Insecta</taxon>
        <taxon>Pterygota</taxon>
        <taxon>Neoptera</taxon>
        <taxon>Endopterygota</taxon>
        <taxon>Coleoptera</taxon>
        <taxon>Polyphaga</taxon>
        <taxon>Scarabaeiformia</taxon>
        <taxon>Scarabaeidae</taxon>
        <taxon>Rutelinae</taxon>
        <taxon>Popillia</taxon>
    </lineage>
</organism>
<keyword evidence="2" id="KW-1185">Reference proteome</keyword>
<name>A0AAW1LVR4_POPJA</name>
<dbReference type="EMBL" id="JASPKY010000090">
    <property type="protein sequence ID" value="KAK9738133.1"/>
    <property type="molecule type" value="Genomic_DNA"/>
</dbReference>
<evidence type="ECO:0000313" key="1">
    <source>
        <dbReference type="EMBL" id="KAK9738133.1"/>
    </source>
</evidence>
<dbReference type="PANTHER" id="PTHR47160:SF5">
    <property type="entry name" value="MULE TRANSPOSASE DOMAIN-CONTAINING PROTEIN"/>
    <property type="match status" value="1"/>
</dbReference>
<dbReference type="PANTHER" id="PTHR47160">
    <property type="entry name" value="PUTATIVE-RELATED"/>
    <property type="match status" value="1"/>
</dbReference>
<accession>A0AAW1LVR4</accession>
<evidence type="ECO:0000313" key="2">
    <source>
        <dbReference type="Proteomes" id="UP001458880"/>
    </source>
</evidence>
<sequence>MWNLYQSILEDLPKTNNSVEGRHRGFAERDGAMHPNIRKFINYIKTEQSLNEIRIEQYVNGRHRGFAERDGAMHPNIRKFINYIKTEQSLNEIRIEQYVNGFESK</sequence>
<dbReference type="AlphaFoldDB" id="A0AAW1LVR4"/>